<dbReference type="GO" id="GO:0043165">
    <property type="term" value="P:Gram-negative-bacterium-type cell outer membrane assembly"/>
    <property type="evidence" value="ECO:0007669"/>
    <property type="project" value="UniProtKB-UniRule"/>
</dbReference>
<dbReference type="EMBL" id="UGYO01000002">
    <property type="protein sequence ID" value="SUJ07587.1"/>
    <property type="molecule type" value="Genomic_DNA"/>
</dbReference>
<keyword evidence="5 6" id="KW-0449">Lipoprotein</keyword>
<name>A0A380BUY2_9GAMM</name>
<accession>A0A380BUY2</accession>
<dbReference type="InterPro" id="IPR014524">
    <property type="entry name" value="BamC"/>
</dbReference>
<evidence type="ECO:0000256" key="4">
    <source>
        <dbReference type="ARBA" id="ARBA00023237"/>
    </source>
</evidence>
<organism evidence="7 8">
    <name type="scientific">Shewanella algae</name>
    <dbReference type="NCBI Taxonomy" id="38313"/>
    <lineage>
        <taxon>Bacteria</taxon>
        <taxon>Pseudomonadati</taxon>
        <taxon>Pseudomonadota</taxon>
        <taxon>Gammaproteobacteria</taxon>
        <taxon>Alteromonadales</taxon>
        <taxon>Shewanellaceae</taxon>
        <taxon>Shewanella</taxon>
    </lineage>
</organism>
<evidence type="ECO:0000256" key="5">
    <source>
        <dbReference type="ARBA" id="ARBA00023288"/>
    </source>
</evidence>
<evidence type="ECO:0000256" key="2">
    <source>
        <dbReference type="ARBA" id="ARBA00023136"/>
    </source>
</evidence>
<dbReference type="HAMAP" id="MF_00924">
    <property type="entry name" value="OM_assembly_BamC"/>
    <property type="match status" value="1"/>
</dbReference>
<protein>
    <recommendedName>
        <fullName evidence="6">Outer membrane protein assembly factor BamC</fullName>
    </recommendedName>
</protein>
<proteinExistence type="inferred from homology"/>
<keyword evidence="8" id="KW-1185">Reference proteome</keyword>
<dbReference type="PIRSF" id="PIRSF026343">
    <property type="entry name" value="NlpB"/>
    <property type="match status" value="1"/>
</dbReference>
<evidence type="ECO:0000256" key="1">
    <source>
        <dbReference type="ARBA" id="ARBA00022729"/>
    </source>
</evidence>
<comment type="subcellular location">
    <subcellularLocation>
        <location evidence="6">Cell outer membrane</location>
        <topology evidence="6">Lipid-anchor</topology>
    </subcellularLocation>
</comment>
<reference evidence="7 8" key="1">
    <citation type="submission" date="2018-06" db="EMBL/GenBank/DDBJ databases">
        <authorList>
            <consortium name="Pathogen Informatics"/>
            <person name="Doyle S."/>
        </authorList>
    </citation>
    <scope>NUCLEOTIDE SEQUENCE [LARGE SCALE GENOMIC DNA]</scope>
    <source>
        <strain evidence="7 8">NCTC10738</strain>
    </source>
</reference>
<keyword evidence="3 6" id="KW-0564">Palmitate</keyword>
<keyword evidence="1 6" id="KW-0732">Signal</keyword>
<dbReference type="InterPro" id="IPR010653">
    <property type="entry name" value="NlpB/DapX"/>
</dbReference>
<keyword evidence="4 6" id="KW-0998">Cell outer membrane</keyword>
<dbReference type="Pfam" id="PF06804">
    <property type="entry name" value="Lipoprotein_18"/>
    <property type="match status" value="1"/>
</dbReference>
<evidence type="ECO:0000313" key="7">
    <source>
        <dbReference type="EMBL" id="SUJ07587.1"/>
    </source>
</evidence>
<comment type="function">
    <text evidence="6">Part of the outer membrane protein assembly complex, which is involved in assembly and insertion of beta-barrel proteins into the outer membrane.</text>
</comment>
<dbReference type="PROSITE" id="PS51257">
    <property type="entry name" value="PROKAR_LIPOPROTEIN"/>
    <property type="match status" value="1"/>
</dbReference>
<dbReference type="Gene3D" id="3.30.310.170">
    <property type="entry name" value="Outer membrane protein assembly factor BamC"/>
    <property type="match status" value="1"/>
</dbReference>
<evidence type="ECO:0000256" key="6">
    <source>
        <dbReference type="HAMAP-Rule" id="MF_00924"/>
    </source>
</evidence>
<dbReference type="RefSeq" id="WP_044734456.1">
    <property type="nucleotide sequence ID" value="NZ_AP024609.1"/>
</dbReference>
<comment type="similarity">
    <text evidence="6">Belongs to the BamC family.</text>
</comment>
<dbReference type="Gene3D" id="3.30.530.50">
    <property type="match status" value="1"/>
</dbReference>
<dbReference type="AlphaFoldDB" id="A0A380BUY2"/>
<gene>
    <name evidence="7" type="primary">nlpB</name>
    <name evidence="6" type="synonym">bamC</name>
    <name evidence="7" type="ORF">NCTC10738_03980</name>
</gene>
<dbReference type="GO" id="GO:0051205">
    <property type="term" value="P:protein insertion into membrane"/>
    <property type="evidence" value="ECO:0007669"/>
    <property type="project" value="UniProtKB-UniRule"/>
</dbReference>
<dbReference type="GO" id="GO:0009279">
    <property type="term" value="C:cell outer membrane"/>
    <property type="evidence" value="ECO:0007669"/>
    <property type="project" value="UniProtKB-SubCell"/>
</dbReference>
<sequence length="366" mass="41317">MLKQVSPLVLVVAVSACSTPIDRRQANGNFEYVEAGTSAPLVIPEGLDTPRFSKEFEIPQAGAKSNAEFVGEKLDIRPPLQVLPMAEGTHVEEGSDNIKVVVESIDNSVDLKQEIFSTVKGYLQKQGYGIVSEDYDKGAIETDWIETEQVLDSSWFGSDKVYQLRQRFRFDVEVRPHGRTGNLVINLIDHEEHYDGSELPVLLSGEDKRRYTIDMLNSAVAYMSLKREQMIKANRIKQSLGIDMSLHQGGDSESYWVADAPFKRTWDRLRIVLPELGLEVVDMDSSKGLFYVNLNDNSGFWSSLWGDNKLALKEGSYRLLLQESAANKEQTEIRLHDVADQPLANETVEAVYQNLADLMREDRKVR</sequence>
<comment type="subunit">
    <text evidence="6">Part of the Bam complex.</text>
</comment>
<dbReference type="InterPro" id="IPR042268">
    <property type="entry name" value="BamC_C"/>
</dbReference>
<dbReference type="Proteomes" id="UP000254069">
    <property type="component" value="Unassembled WGS sequence"/>
</dbReference>
<keyword evidence="2 6" id="KW-0472">Membrane</keyword>
<evidence type="ECO:0000256" key="3">
    <source>
        <dbReference type="ARBA" id="ARBA00023139"/>
    </source>
</evidence>
<evidence type="ECO:0000313" key="8">
    <source>
        <dbReference type="Proteomes" id="UP000254069"/>
    </source>
</evidence>